<feature type="transmembrane region" description="Helical" evidence="1">
    <location>
        <begin position="294"/>
        <end position="315"/>
    </location>
</feature>
<name>A0AAD7FA65_9AGAR</name>
<comment type="caution">
    <text evidence="2">The sequence shown here is derived from an EMBL/GenBank/DDBJ whole genome shotgun (WGS) entry which is preliminary data.</text>
</comment>
<evidence type="ECO:0000256" key="1">
    <source>
        <dbReference type="SAM" id="Phobius"/>
    </source>
</evidence>
<protein>
    <submittedName>
        <fullName evidence="2">Uncharacterized protein</fullName>
    </submittedName>
</protein>
<feature type="transmembrane region" description="Helical" evidence="1">
    <location>
        <begin position="177"/>
        <end position="198"/>
    </location>
</feature>
<keyword evidence="1" id="KW-0812">Transmembrane</keyword>
<dbReference type="Proteomes" id="UP001221142">
    <property type="component" value="Unassembled WGS sequence"/>
</dbReference>
<evidence type="ECO:0000313" key="2">
    <source>
        <dbReference type="EMBL" id="KAJ7611714.1"/>
    </source>
</evidence>
<keyword evidence="1" id="KW-1133">Transmembrane helix</keyword>
<reference evidence="2" key="1">
    <citation type="submission" date="2023-03" db="EMBL/GenBank/DDBJ databases">
        <title>Massive genome expansion in bonnet fungi (Mycena s.s.) driven by repeated elements and novel gene families across ecological guilds.</title>
        <authorList>
            <consortium name="Lawrence Berkeley National Laboratory"/>
            <person name="Harder C.B."/>
            <person name="Miyauchi S."/>
            <person name="Viragh M."/>
            <person name="Kuo A."/>
            <person name="Thoen E."/>
            <person name="Andreopoulos B."/>
            <person name="Lu D."/>
            <person name="Skrede I."/>
            <person name="Drula E."/>
            <person name="Henrissat B."/>
            <person name="Morin E."/>
            <person name="Kohler A."/>
            <person name="Barry K."/>
            <person name="LaButti K."/>
            <person name="Morin E."/>
            <person name="Salamov A."/>
            <person name="Lipzen A."/>
            <person name="Mereny Z."/>
            <person name="Hegedus B."/>
            <person name="Baldrian P."/>
            <person name="Stursova M."/>
            <person name="Weitz H."/>
            <person name="Taylor A."/>
            <person name="Grigoriev I.V."/>
            <person name="Nagy L.G."/>
            <person name="Martin F."/>
            <person name="Kauserud H."/>
        </authorList>
    </citation>
    <scope>NUCLEOTIDE SEQUENCE</scope>
    <source>
        <strain evidence="2">9284</strain>
    </source>
</reference>
<gene>
    <name evidence="2" type="ORF">FB45DRAFT_1065745</name>
</gene>
<sequence>MCQSCTSFLSVLTELDSREGHFYPFVQVQTLEKLLPQEPGLHFAALYLMAPLLPGAELISNFISCGLYGIYIVTLGMAGRVLLMTASGRMRNRAEIHWMIISASIVLFIGATLDLVLALQLTYEAFVLYDGPGGPLHVFGHASGFQNVAKSICVFVQTLTGDFILIYRCWSVNNKSWWIVVPGVIWIADIACAIGILINQLQIHSGQVNSSHVQWGLSFFSLTICTNIISTSMIVWRIWLVEKQNQKYALRDSTRNRGSQSILSSAMRNIVESGMIYTVASILELAAFSTGSTWNYPASALSFHCVGITFNLILIRGAALRTNRNPTVASSAIQLTTGNGTTPRSAGVPANSMVTADLDNKPNDFMLSHISQNREFVSV</sequence>
<feature type="transmembrane region" description="Helical" evidence="1">
    <location>
        <begin position="58"/>
        <end position="83"/>
    </location>
</feature>
<keyword evidence="3" id="KW-1185">Reference proteome</keyword>
<dbReference type="AlphaFoldDB" id="A0AAD7FA65"/>
<feature type="transmembrane region" description="Helical" evidence="1">
    <location>
        <begin position="218"/>
        <end position="240"/>
    </location>
</feature>
<keyword evidence="1" id="KW-0472">Membrane</keyword>
<feature type="transmembrane region" description="Helical" evidence="1">
    <location>
        <begin position="148"/>
        <end position="170"/>
    </location>
</feature>
<accession>A0AAD7FA65</accession>
<feature type="transmembrane region" description="Helical" evidence="1">
    <location>
        <begin position="95"/>
        <end position="119"/>
    </location>
</feature>
<organism evidence="2 3">
    <name type="scientific">Roridomyces roridus</name>
    <dbReference type="NCBI Taxonomy" id="1738132"/>
    <lineage>
        <taxon>Eukaryota</taxon>
        <taxon>Fungi</taxon>
        <taxon>Dikarya</taxon>
        <taxon>Basidiomycota</taxon>
        <taxon>Agaricomycotina</taxon>
        <taxon>Agaricomycetes</taxon>
        <taxon>Agaricomycetidae</taxon>
        <taxon>Agaricales</taxon>
        <taxon>Marasmiineae</taxon>
        <taxon>Mycenaceae</taxon>
        <taxon>Roridomyces</taxon>
    </lineage>
</organism>
<dbReference type="EMBL" id="JARKIF010000032">
    <property type="protein sequence ID" value="KAJ7611714.1"/>
    <property type="molecule type" value="Genomic_DNA"/>
</dbReference>
<evidence type="ECO:0000313" key="3">
    <source>
        <dbReference type="Proteomes" id="UP001221142"/>
    </source>
</evidence>
<feature type="transmembrane region" description="Helical" evidence="1">
    <location>
        <begin position="270"/>
        <end position="288"/>
    </location>
</feature>
<proteinExistence type="predicted"/>